<dbReference type="AlphaFoldDB" id="A0A133UPR7"/>
<gene>
    <name evidence="1" type="ORF">AKJ37_05880</name>
</gene>
<evidence type="ECO:0000313" key="1">
    <source>
        <dbReference type="EMBL" id="KXA96169.1"/>
    </source>
</evidence>
<evidence type="ECO:0000313" key="2">
    <source>
        <dbReference type="Proteomes" id="UP000070463"/>
    </source>
</evidence>
<accession>A0A133UPR7</accession>
<dbReference type="EMBL" id="LHXR01000102">
    <property type="protein sequence ID" value="KXA96169.1"/>
    <property type="molecule type" value="Genomic_DNA"/>
</dbReference>
<comment type="caution">
    <text evidence="1">The sequence shown here is derived from an EMBL/GenBank/DDBJ whole genome shotgun (WGS) entry which is preliminary data.</text>
</comment>
<proteinExistence type="predicted"/>
<keyword evidence="2" id="KW-1185">Reference proteome</keyword>
<evidence type="ECO:0008006" key="3">
    <source>
        <dbReference type="Google" id="ProtNLM"/>
    </source>
</evidence>
<protein>
    <recommendedName>
        <fullName evidence="3">HEPN domain-containing protein</fullName>
    </recommendedName>
</protein>
<organism evidence="1 2">
    <name type="scientific">candidate division MSBL1 archaeon SCGC-AAA259I09</name>
    <dbReference type="NCBI Taxonomy" id="1698267"/>
    <lineage>
        <taxon>Archaea</taxon>
        <taxon>Methanobacteriati</taxon>
        <taxon>Methanobacteriota</taxon>
        <taxon>candidate division MSBL1</taxon>
    </lineage>
</organism>
<sequence>RFCLYFVSQKPRNNGAKGLYPEIKELVSKLGIKELITSLMSLKGYKSYSHICLISFLREHYPQLQEGELELIDQMRRIRNDIMYRGEPIASDYLKRRKGEIIEIIEKLTELSEEKI</sequence>
<feature type="non-terminal residue" evidence="1">
    <location>
        <position position="1"/>
    </location>
</feature>
<reference evidence="1 2" key="1">
    <citation type="journal article" date="2016" name="Sci. Rep.">
        <title>Metabolic traits of an uncultured archaeal lineage -MSBL1- from brine pools of the Red Sea.</title>
        <authorList>
            <person name="Mwirichia R."/>
            <person name="Alam I."/>
            <person name="Rashid M."/>
            <person name="Vinu M."/>
            <person name="Ba-Alawi W."/>
            <person name="Anthony Kamau A."/>
            <person name="Kamanda Ngugi D."/>
            <person name="Goker M."/>
            <person name="Klenk H.P."/>
            <person name="Bajic V."/>
            <person name="Stingl U."/>
        </authorList>
    </citation>
    <scope>NUCLEOTIDE SEQUENCE [LARGE SCALE GENOMIC DNA]</scope>
    <source>
        <strain evidence="1">SCGC-AAA259I09</strain>
    </source>
</reference>
<dbReference type="Proteomes" id="UP000070463">
    <property type="component" value="Unassembled WGS sequence"/>
</dbReference>
<name>A0A133UPR7_9EURY</name>